<comment type="caution">
    <text evidence="3">The sequence shown here is derived from an EMBL/GenBank/DDBJ whole genome shotgun (WGS) entry which is preliminary data.</text>
</comment>
<evidence type="ECO:0000256" key="1">
    <source>
        <dbReference type="PIRSR" id="PIRSR600101-2"/>
    </source>
</evidence>
<protein>
    <recommendedName>
        <fullName evidence="5">Gamma-glutamyltransferase</fullName>
    </recommendedName>
</protein>
<evidence type="ECO:0008006" key="5">
    <source>
        <dbReference type="Google" id="ProtNLM"/>
    </source>
</evidence>
<evidence type="ECO:0000313" key="3">
    <source>
        <dbReference type="EMBL" id="KAK8783313.1"/>
    </source>
</evidence>
<organism evidence="3 4">
    <name type="scientific">Amblyomma americanum</name>
    <name type="common">Lone star tick</name>
    <dbReference type="NCBI Taxonomy" id="6943"/>
    <lineage>
        <taxon>Eukaryota</taxon>
        <taxon>Metazoa</taxon>
        <taxon>Ecdysozoa</taxon>
        <taxon>Arthropoda</taxon>
        <taxon>Chelicerata</taxon>
        <taxon>Arachnida</taxon>
        <taxon>Acari</taxon>
        <taxon>Parasitiformes</taxon>
        <taxon>Ixodida</taxon>
        <taxon>Ixodoidea</taxon>
        <taxon>Ixodidae</taxon>
        <taxon>Amblyomminae</taxon>
        <taxon>Amblyomma</taxon>
    </lineage>
</organism>
<dbReference type="GO" id="GO:0036374">
    <property type="term" value="F:glutathione hydrolase activity"/>
    <property type="evidence" value="ECO:0007669"/>
    <property type="project" value="InterPro"/>
</dbReference>
<gene>
    <name evidence="3" type="ORF">V5799_010317</name>
</gene>
<dbReference type="GO" id="GO:0006751">
    <property type="term" value="P:glutathione catabolic process"/>
    <property type="evidence" value="ECO:0007669"/>
    <property type="project" value="InterPro"/>
</dbReference>
<feature type="binding site" evidence="1">
    <location>
        <begin position="98"/>
        <end position="99"/>
    </location>
    <ligand>
        <name>L-glutamate</name>
        <dbReference type="ChEBI" id="CHEBI:29985"/>
    </ligand>
</feature>
<dbReference type="InterPro" id="IPR029055">
    <property type="entry name" value="Ntn_hydrolases_N"/>
</dbReference>
<dbReference type="PANTHER" id="PTHR11686:SF9">
    <property type="entry name" value="RE13973P"/>
    <property type="match status" value="1"/>
</dbReference>
<feature type="binding site" evidence="1">
    <location>
        <position position="123"/>
    </location>
    <ligand>
        <name>L-glutamate</name>
        <dbReference type="ChEBI" id="CHEBI:29985"/>
    </ligand>
</feature>
<dbReference type="Pfam" id="PF01019">
    <property type="entry name" value="G_glu_transpept"/>
    <property type="match status" value="1"/>
</dbReference>
<reference evidence="3 4" key="1">
    <citation type="journal article" date="2023" name="Arcadia Sci">
        <title>De novo assembly of a long-read Amblyomma americanum tick genome.</title>
        <authorList>
            <person name="Chou S."/>
            <person name="Poskanzer K.E."/>
            <person name="Rollins M."/>
            <person name="Thuy-Boun P.S."/>
        </authorList>
    </citation>
    <scope>NUCLEOTIDE SEQUENCE [LARGE SCALE GENOMIC DNA]</scope>
    <source>
        <strain evidence="3">F_SG_1</strain>
        <tissue evidence="3">Salivary glands</tissue>
    </source>
</reference>
<dbReference type="InterPro" id="IPR000101">
    <property type="entry name" value="GGT_peptidase"/>
</dbReference>
<accession>A0AAQ4F8Y3</accession>
<proteinExistence type="predicted"/>
<dbReference type="Pfam" id="PF16984">
    <property type="entry name" value="Grp7_allergen"/>
    <property type="match status" value="1"/>
</dbReference>
<dbReference type="SUPFAM" id="SSF56235">
    <property type="entry name" value="N-terminal nucleophile aminohydrolases (Ntn hydrolases)"/>
    <property type="match status" value="1"/>
</dbReference>
<dbReference type="EMBL" id="JARKHS020005661">
    <property type="protein sequence ID" value="KAK8783313.1"/>
    <property type="molecule type" value="Genomic_DNA"/>
</dbReference>
<dbReference type="Proteomes" id="UP001321473">
    <property type="component" value="Unassembled WGS sequence"/>
</dbReference>
<keyword evidence="4" id="KW-1185">Reference proteome</keyword>
<dbReference type="GO" id="GO:0005886">
    <property type="term" value="C:plasma membrane"/>
    <property type="evidence" value="ECO:0007669"/>
    <property type="project" value="TreeGrafter"/>
</dbReference>
<evidence type="ECO:0000313" key="4">
    <source>
        <dbReference type="Proteomes" id="UP001321473"/>
    </source>
</evidence>
<sequence>MADDSKLNGTVPMAQAFDYGLRHAPEEDFGGAHLSILAPNGDALSVTSSLNSAFGSMFVTPSGLLLNNYMDAFAKPGRRFDLDASPANLLGPRKRPMTSMAPTIITEGKAPSNIFGIFGAGGGLEGLSALAQLITCLRAYPLWRCVRDDIRMQPTFRETVSGLVYVDGKNAAYDPVNLHSSSGLARLQETQSSRRHLREVRSGIGRCRSRSHYKKALPRHSRPVDSGSSKPRHQTARMLVQVGAVVVLAACAWASPGHIDFVVDQALAGAGVDVLQLPDISFDVDNQQNWTFSGYVEFHLQNGTLGNLRRRVRRVGDCGLRGDQDAGSPLVEIWCNLNLRGVVARYDVQVIVDDRSSAVAAELLVDTGNVYFKLESRQDNCTECSHFTDFQVTDVSARLKPLGVAMEFAPDVIQQFEGEVVARAPKHISYAFTAAYKRALAEKIATLKASDFTD</sequence>
<dbReference type="InterPro" id="IPR043137">
    <property type="entry name" value="GGT_ssub_C"/>
</dbReference>
<dbReference type="PRINTS" id="PR01210">
    <property type="entry name" value="GGTRANSPTASE"/>
</dbReference>
<dbReference type="Gene3D" id="3.60.20.40">
    <property type="match status" value="1"/>
</dbReference>
<evidence type="ECO:0000256" key="2">
    <source>
        <dbReference type="SAM" id="MobiDB-lite"/>
    </source>
</evidence>
<feature type="region of interest" description="Disordered" evidence="2">
    <location>
        <begin position="213"/>
        <end position="233"/>
    </location>
</feature>
<dbReference type="AlphaFoldDB" id="A0AAQ4F8Y3"/>
<name>A0AAQ4F8Y3_AMBAM</name>
<dbReference type="InterPro" id="IPR020234">
    <property type="entry name" value="Mite_allergen_group-7"/>
</dbReference>
<feature type="binding site" evidence="1">
    <location>
        <begin position="49"/>
        <end position="51"/>
    </location>
    <ligand>
        <name>L-glutamate</name>
        <dbReference type="ChEBI" id="CHEBI:29985"/>
    </ligand>
</feature>
<dbReference type="PANTHER" id="PTHR11686">
    <property type="entry name" value="GAMMA GLUTAMYL TRANSPEPTIDASE"/>
    <property type="match status" value="1"/>
</dbReference>